<evidence type="ECO:0000256" key="1">
    <source>
        <dbReference type="SAM" id="MobiDB-lite"/>
    </source>
</evidence>
<keyword evidence="3" id="KW-1185">Reference proteome</keyword>
<reference evidence="2" key="1">
    <citation type="submission" date="2015-04" db="UniProtKB">
        <authorList>
            <consortium name="EnsemblPlants"/>
        </authorList>
    </citation>
    <scope>IDENTIFICATION</scope>
</reference>
<name>A0A0E0EB41_9ORYZ</name>
<organism evidence="2">
    <name type="scientific">Oryza meridionalis</name>
    <dbReference type="NCBI Taxonomy" id="40149"/>
    <lineage>
        <taxon>Eukaryota</taxon>
        <taxon>Viridiplantae</taxon>
        <taxon>Streptophyta</taxon>
        <taxon>Embryophyta</taxon>
        <taxon>Tracheophyta</taxon>
        <taxon>Spermatophyta</taxon>
        <taxon>Magnoliopsida</taxon>
        <taxon>Liliopsida</taxon>
        <taxon>Poales</taxon>
        <taxon>Poaceae</taxon>
        <taxon>BOP clade</taxon>
        <taxon>Oryzoideae</taxon>
        <taxon>Oryzeae</taxon>
        <taxon>Oryzinae</taxon>
        <taxon>Oryza</taxon>
    </lineage>
</organism>
<dbReference type="EnsemblPlants" id="OMERI07G10950.1">
    <property type="protein sequence ID" value="OMERI07G10950.1"/>
    <property type="gene ID" value="OMERI07G10950"/>
</dbReference>
<dbReference type="HOGENOM" id="CLU_1557738_0_0_1"/>
<dbReference type="AlphaFoldDB" id="A0A0E0EB41"/>
<accession>A0A0E0EB41</accession>
<sequence length="172" mass="18534">METLIKPSSTRSRGFARTYGNGRGPCLPACLPRAECGRERSGWLAGRRPGAEQAGAMPTRVPHGPGAATSGCQWRTCRCTPAEGANAHGRAHAIRRERRPKPPEPSIHSIVLPRPTAAQSLPLWHIWSAQITLAGTAYLTVRDRHDGLCCRSYPWVALAAAGRSLSGQGIIR</sequence>
<feature type="region of interest" description="Disordered" evidence="1">
    <location>
        <begin position="45"/>
        <end position="65"/>
    </location>
</feature>
<dbReference type="Gramene" id="OMERI07G10950.1">
    <property type="protein sequence ID" value="OMERI07G10950.1"/>
    <property type="gene ID" value="OMERI07G10950"/>
</dbReference>
<feature type="compositionally biased region" description="Basic residues" evidence="1">
    <location>
        <begin position="89"/>
        <end position="99"/>
    </location>
</feature>
<proteinExistence type="predicted"/>
<evidence type="ECO:0000313" key="2">
    <source>
        <dbReference type="EnsemblPlants" id="OMERI07G10950.1"/>
    </source>
</evidence>
<dbReference type="Proteomes" id="UP000008021">
    <property type="component" value="Chromosome 7"/>
</dbReference>
<evidence type="ECO:0000313" key="3">
    <source>
        <dbReference type="Proteomes" id="UP000008021"/>
    </source>
</evidence>
<reference evidence="2" key="2">
    <citation type="submission" date="2018-05" db="EMBL/GenBank/DDBJ databases">
        <title>OmerRS3 (Oryza meridionalis Reference Sequence Version 3).</title>
        <authorList>
            <person name="Zhang J."/>
            <person name="Kudrna D."/>
            <person name="Lee S."/>
            <person name="Talag J."/>
            <person name="Welchert J."/>
            <person name="Wing R.A."/>
        </authorList>
    </citation>
    <scope>NUCLEOTIDE SEQUENCE [LARGE SCALE GENOMIC DNA]</scope>
    <source>
        <strain evidence="2">cv. OR44</strain>
    </source>
</reference>
<protein>
    <submittedName>
        <fullName evidence="2">Uncharacterized protein</fullName>
    </submittedName>
</protein>
<feature type="region of interest" description="Disordered" evidence="1">
    <location>
        <begin position="88"/>
        <end position="108"/>
    </location>
</feature>